<protein>
    <recommendedName>
        <fullName evidence="6">Ankyrin</fullName>
    </recommendedName>
</protein>
<evidence type="ECO:0000256" key="2">
    <source>
        <dbReference type="ARBA" id="ARBA00023043"/>
    </source>
</evidence>
<reference evidence="4 5" key="1">
    <citation type="submission" date="2016-06" db="EMBL/GenBank/DDBJ databases">
        <title>Comparative genomics of the ectomycorrhizal sister species Rhizopogon vinicolor and Rhizopogon vesiculosus (Basidiomycota: Boletales) reveals a divergence of the mating type B locus.</title>
        <authorList>
            <consortium name="DOE Joint Genome Institute"/>
            <person name="Mujic A.B."/>
            <person name="Kuo A."/>
            <person name="Tritt A."/>
            <person name="Lipzen A."/>
            <person name="Chen C."/>
            <person name="Johnson J."/>
            <person name="Sharma A."/>
            <person name="Barry K."/>
            <person name="Grigoriev I.V."/>
            <person name="Spatafora J.W."/>
        </authorList>
    </citation>
    <scope>NUCLEOTIDE SEQUENCE [LARGE SCALE GENOMIC DNA]</scope>
    <source>
        <strain evidence="4 5">AM-OR11-026</strain>
    </source>
</reference>
<dbReference type="PROSITE" id="PS50297">
    <property type="entry name" value="ANK_REP_REGION"/>
    <property type="match status" value="1"/>
</dbReference>
<organism evidence="4 5">
    <name type="scientific">Rhizopogon vinicolor AM-OR11-026</name>
    <dbReference type="NCBI Taxonomy" id="1314800"/>
    <lineage>
        <taxon>Eukaryota</taxon>
        <taxon>Fungi</taxon>
        <taxon>Dikarya</taxon>
        <taxon>Basidiomycota</taxon>
        <taxon>Agaricomycotina</taxon>
        <taxon>Agaricomycetes</taxon>
        <taxon>Agaricomycetidae</taxon>
        <taxon>Boletales</taxon>
        <taxon>Suillineae</taxon>
        <taxon>Rhizopogonaceae</taxon>
        <taxon>Rhizopogon</taxon>
    </lineage>
</organism>
<keyword evidence="1" id="KW-0677">Repeat</keyword>
<accession>A0A1B7MXW9</accession>
<dbReference type="STRING" id="1314800.A0A1B7MXW9"/>
<evidence type="ECO:0000256" key="3">
    <source>
        <dbReference type="PROSITE-ProRule" id="PRU00023"/>
    </source>
</evidence>
<evidence type="ECO:0000313" key="5">
    <source>
        <dbReference type="Proteomes" id="UP000092154"/>
    </source>
</evidence>
<dbReference type="InterPro" id="IPR050889">
    <property type="entry name" value="Dendritic_Spine_Reg/Scaffold"/>
</dbReference>
<feature type="repeat" description="ANK" evidence="3">
    <location>
        <begin position="130"/>
        <end position="162"/>
    </location>
</feature>
<dbReference type="InterPro" id="IPR002110">
    <property type="entry name" value="Ankyrin_rpt"/>
</dbReference>
<evidence type="ECO:0000256" key="1">
    <source>
        <dbReference type="ARBA" id="ARBA00022737"/>
    </source>
</evidence>
<dbReference type="PROSITE" id="PS50088">
    <property type="entry name" value="ANK_REPEAT"/>
    <property type="match status" value="1"/>
</dbReference>
<dbReference type="PANTHER" id="PTHR24166">
    <property type="entry name" value="ROLLING PEBBLES, ISOFORM B"/>
    <property type="match status" value="1"/>
</dbReference>
<dbReference type="SUPFAM" id="SSF48403">
    <property type="entry name" value="Ankyrin repeat"/>
    <property type="match status" value="2"/>
</dbReference>
<dbReference type="Gene3D" id="1.25.40.20">
    <property type="entry name" value="Ankyrin repeat-containing domain"/>
    <property type="match status" value="2"/>
</dbReference>
<sequence length="932" mass="102613">MVQRSFENFALLQAASEGSAAAVRDALQSGADINASDNSGRTILTCALTADRWETINASDASFLSEDRLQVLRIAVSHPEISLYTLNAPQDSINDVTPLGMAAWLDMPQVVNILLTCSSGAVSVDAEDTDGATPLMYAARDGRLEIVKHLLAHNARPDLRDRNHRSSLQFALPHPRVLWACEQALRTYRLREYENGNKKGLCRPTLNMKQLSPRTSAQPNLAPTIPPATTFSPESVSLITDSVVQAVLAADLSLLYPLLFSQSFEPSPLDHGPALVNVPDLEGWSAIHYCVSVPNPSVEILDALYRAGADVSLFTTGEHYTPLHCLARLARVCDDIPESPQLLYQFAIHLIRDLRAPLAAPDKDEETCIHVAAEHGECLDVLLAFLDCDTTGTVRNLRNSRGLTAFEVARPIFRSAFSPDGQFIRPESSLSDRTIRPGSSDSITSIASFADRTTPLAPPTIRIADGPASHLPTDFDATASAERLLENFTMVSTEAQFVRDHKTLDRLAGVVNETSQLGDDVLAHFRGQIDDAARELRDMRAALNAVDHLWNATSHDVEEQFRTLPDGRSLEHFLARKRSPRDSEDSQTTAVEVQPTHVKSILKETEPRVYTDASVLTDLCPPRPLETTSSSGARVVPWPEWLDSFILSADSTTYKTHLANLIEIERELFSREAMNSLEEKVPNKETKLKSLLRSRKRYEKVEKSGASKLKSWLKKKIVAEKPLRLQIAYDLDSACAVGREVKVVPPLCITISDSDKPQRAATLSPPPSSDGTHPMAVLSVASRDLSSIDECLHGVDHLISTACHSISRAERIIKRTLKTRGTMVQNLRSRYPPAHNRIFTLPHDMNVPSVYSGYLSPGSASSSLSSSAQSSTVSLATTLHDDDDEDSRALRRLLLRKISTRIDGAFDEIDRANVWLRIVKGALRDLKTRTTA</sequence>
<dbReference type="OrthoDB" id="539213at2759"/>
<keyword evidence="2 3" id="KW-0040">ANK repeat</keyword>
<name>A0A1B7MXW9_9AGAM</name>
<dbReference type="Proteomes" id="UP000092154">
    <property type="component" value="Unassembled WGS sequence"/>
</dbReference>
<gene>
    <name evidence="4" type="ORF">K503DRAFT_719859</name>
</gene>
<proteinExistence type="predicted"/>
<dbReference type="AlphaFoldDB" id="A0A1B7MXW9"/>
<dbReference type="InterPro" id="IPR036770">
    <property type="entry name" value="Ankyrin_rpt-contain_sf"/>
</dbReference>
<dbReference type="EMBL" id="KV448355">
    <property type="protein sequence ID" value="OAX37391.1"/>
    <property type="molecule type" value="Genomic_DNA"/>
</dbReference>
<evidence type="ECO:0000313" key="4">
    <source>
        <dbReference type="EMBL" id="OAX37391.1"/>
    </source>
</evidence>
<dbReference type="InParanoid" id="A0A1B7MXW9"/>
<evidence type="ECO:0008006" key="6">
    <source>
        <dbReference type="Google" id="ProtNLM"/>
    </source>
</evidence>
<dbReference type="PANTHER" id="PTHR24166:SF48">
    <property type="entry name" value="PROTEIN VAPYRIN"/>
    <property type="match status" value="1"/>
</dbReference>
<dbReference type="SMART" id="SM00248">
    <property type="entry name" value="ANK"/>
    <property type="match status" value="5"/>
</dbReference>
<keyword evidence="5" id="KW-1185">Reference proteome</keyword>
<dbReference type="Pfam" id="PF12796">
    <property type="entry name" value="Ank_2"/>
    <property type="match status" value="1"/>
</dbReference>